<feature type="compositionally biased region" description="Polar residues" evidence="10">
    <location>
        <begin position="128"/>
        <end position="140"/>
    </location>
</feature>
<name>A0A7R8YPT1_HERIL</name>
<dbReference type="Pfam" id="PF05920">
    <property type="entry name" value="Homeobox_KN"/>
    <property type="match status" value="1"/>
</dbReference>
<dbReference type="Proteomes" id="UP000594454">
    <property type="component" value="Chromosome 1"/>
</dbReference>
<keyword evidence="5 9" id="KW-0371">Homeobox</keyword>
<evidence type="ECO:0000256" key="3">
    <source>
        <dbReference type="ARBA" id="ARBA00023015"/>
    </source>
</evidence>
<feature type="region of interest" description="Disordered" evidence="10">
    <location>
        <begin position="1"/>
        <end position="21"/>
    </location>
</feature>
<evidence type="ECO:0000256" key="4">
    <source>
        <dbReference type="ARBA" id="ARBA00023125"/>
    </source>
</evidence>
<accession>A0A7R8YPT1</accession>
<feature type="compositionally biased region" description="Basic residues" evidence="10">
    <location>
        <begin position="1"/>
        <end position="16"/>
    </location>
</feature>
<feature type="domain" description="Homeobox" evidence="11">
    <location>
        <begin position="22"/>
        <end position="85"/>
    </location>
</feature>
<dbReference type="SUPFAM" id="SSF46689">
    <property type="entry name" value="Homeodomain-like"/>
    <property type="match status" value="1"/>
</dbReference>
<dbReference type="InParanoid" id="A0A7R8YPT1"/>
<dbReference type="GO" id="GO:0000981">
    <property type="term" value="F:DNA-binding transcription factor activity, RNA polymerase II-specific"/>
    <property type="evidence" value="ECO:0007669"/>
    <property type="project" value="TreeGrafter"/>
</dbReference>
<gene>
    <name evidence="12" type="ORF">HERILL_LOCUS2968</name>
</gene>
<proteinExistence type="inferred from homology"/>
<dbReference type="GO" id="GO:0001654">
    <property type="term" value="P:eye development"/>
    <property type="evidence" value="ECO:0007669"/>
    <property type="project" value="UniProtKB-ARBA"/>
</dbReference>
<evidence type="ECO:0000313" key="13">
    <source>
        <dbReference type="Proteomes" id="UP000594454"/>
    </source>
</evidence>
<reference evidence="12 13" key="1">
    <citation type="submission" date="2020-11" db="EMBL/GenBank/DDBJ databases">
        <authorList>
            <person name="Wallbank WR R."/>
            <person name="Pardo Diaz C."/>
            <person name="Kozak K."/>
            <person name="Martin S."/>
            <person name="Jiggins C."/>
            <person name="Moest M."/>
            <person name="Warren A I."/>
            <person name="Generalovic N T."/>
            <person name="Byers J.R.P. K."/>
            <person name="Montejo-Kovacevich G."/>
            <person name="Yen C E."/>
        </authorList>
    </citation>
    <scope>NUCLEOTIDE SEQUENCE [LARGE SCALE GENOMIC DNA]</scope>
</reference>
<dbReference type="PANTHER" id="PTHR11211:SF3">
    <property type="entry name" value="HOMEOBOX PROTEIN MOHAWK"/>
    <property type="match status" value="1"/>
</dbReference>
<evidence type="ECO:0000256" key="9">
    <source>
        <dbReference type="PROSITE-ProRule" id="PRU00108"/>
    </source>
</evidence>
<evidence type="ECO:0000256" key="6">
    <source>
        <dbReference type="ARBA" id="ARBA00023163"/>
    </source>
</evidence>
<dbReference type="InterPro" id="IPR001356">
    <property type="entry name" value="HD"/>
</dbReference>
<comment type="similarity">
    <text evidence="8">Belongs to the TALE/TGIF homeobox family.</text>
</comment>
<dbReference type="PANTHER" id="PTHR11211">
    <property type="entry name" value="IROQUOIS-CLASS HOMEODOMAIN PROTEIN IRX"/>
    <property type="match status" value="1"/>
</dbReference>
<evidence type="ECO:0000256" key="5">
    <source>
        <dbReference type="ARBA" id="ARBA00023155"/>
    </source>
</evidence>
<keyword evidence="13" id="KW-1185">Reference proteome</keyword>
<dbReference type="AlphaFoldDB" id="A0A7R8YPT1"/>
<keyword evidence="6" id="KW-0804">Transcription</keyword>
<dbReference type="CDD" id="cd00086">
    <property type="entry name" value="homeodomain"/>
    <property type="match status" value="1"/>
</dbReference>
<dbReference type="GO" id="GO:0048646">
    <property type="term" value="P:anatomical structure formation involved in morphogenesis"/>
    <property type="evidence" value="ECO:0007669"/>
    <property type="project" value="UniProtKB-ARBA"/>
</dbReference>
<dbReference type="FunCoup" id="A0A7R8YPT1">
    <property type="interactions" value="348"/>
</dbReference>
<dbReference type="GO" id="GO:0048468">
    <property type="term" value="P:cell development"/>
    <property type="evidence" value="ECO:0007669"/>
    <property type="project" value="TreeGrafter"/>
</dbReference>
<dbReference type="GO" id="GO:0009887">
    <property type="term" value="P:animal organ morphogenesis"/>
    <property type="evidence" value="ECO:0007669"/>
    <property type="project" value="UniProtKB-ARBA"/>
</dbReference>
<evidence type="ECO:0000256" key="8">
    <source>
        <dbReference type="ARBA" id="ARBA00038021"/>
    </source>
</evidence>
<keyword evidence="3" id="KW-0805">Transcription regulation</keyword>
<protein>
    <recommendedName>
        <fullName evidence="11">Homeobox domain-containing protein</fullName>
    </recommendedName>
</protein>
<dbReference type="InterPro" id="IPR009057">
    <property type="entry name" value="Homeodomain-like_sf"/>
</dbReference>
<organism evidence="12 13">
    <name type="scientific">Hermetia illucens</name>
    <name type="common">Black soldier fly</name>
    <dbReference type="NCBI Taxonomy" id="343691"/>
    <lineage>
        <taxon>Eukaryota</taxon>
        <taxon>Metazoa</taxon>
        <taxon>Ecdysozoa</taxon>
        <taxon>Arthropoda</taxon>
        <taxon>Hexapoda</taxon>
        <taxon>Insecta</taxon>
        <taxon>Pterygota</taxon>
        <taxon>Neoptera</taxon>
        <taxon>Endopterygota</taxon>
        <taxon>Diptera</taxon>
        <taxon>Brachycera</taxon>
        <taxon>Stratiomyomorpha</taxon>
        <taxon>Stratiomyidae</taxon>
        <taxon>Hermetiinae</taxon>
        <taxon>Hermetia</taxon>
    </lineage>
</organism>
<dbReference type="EMBL" id="LR899009">
    <property type="protein sequence ID" value="CAD7079770.1"/>
    <property type="molecule type" value="Genomic_DNA"/>
</dbReference>
<dbReference type="PROSITE" id="PS50071">
    <property type="entry name" value="HOMEOBOX_2"/>
    <property type="match status" value="1"/>
</dbReference>
<keyword evidence="4 9" id="KW-0238">DNA-binding</keyword>
<dbReference type="GO" id="GO:0007517">
    <property type="term" value="P:muscle organ development"/>
    <property type="evidence" value="ECO:0007669"/>
    <property type="project" value="TreeGrafter"/>
</dbReference>
<dbReference type="Gene3D" id="1.10.10.60">
    <property type="entry name" value="Homeodomain-like"/>
    <property type="match status" value="1"/>
</dbReference>
<dbReference type="GO" id="GO:0000978">
    <property type="term" value="F:RNA polymerase II cis-regulatory region sequence-specific DNA binding"/>
    <property type="evidence" value="ECO:0007669"/>
    <property type="project" value="TreeGrafter"/>
</dbReference>
<dbReference type="FunFam" id="1.10.10.60:FF:000059">
    <property type="entry name" value="TGFB-induced factor homeobox 1"/>
    <property type="match status" value="1"/>
</dbReference>
<keyword evidence="7 9" id="KW-0539">Nucleus</keyword>
<evidence type="ECO:0000259" key="11">
    <source>
        <dbReference type="PROSITE" id="PS50071"/>
    </source>
</evidence>
<evidence type="ECO:0000256" key="1">
    <source>
        <dbReference type="ARBA" id="ARBA00004123"/>
    </source>
</evidence>
<evidence type="ECO:0000256" key="7">
    <source>
        <dbReference type="ARBA" id="ARBA00023242"/>
    </source>
</evidence>
<comment type="subcellular location">
    <subcellularLocation>
        <location evidence="1 9">Nucleus</location>
    </subcellularLocation>
</comment>
<evidence type="ECO:0000256" key="2">
    <source>
        <dbReference type="ARBA" id="ARBA00008446"/>
    </source>
</evidence>
<dbReference type="SMART" id="SM00389">
    <property type="entry name" value="HOX"/>
    <property type="match status" value="1"/>
</dbReference>
<feature type="region of interest" description="Disordered" evidence="10">
    <location>
        <begin position="126"/>
        <end position="148"/>
    </location>
</feature>
<evidence type="ECO:0000256" key="10">
    <source>
        <dbReference type="SAM" id="MobiDB-lite"/>
    </source>
</evidence>
<feature type="DNA-binding region" description="Homeobox" evidence="9">
    <location>
        <begin position="24"/>
        <end position="86"/>
    </location>
</feature>
<dbReference type="GO" id="GO:0005634">
    <property type="term" value="C:nucleus"/>
    <property type="evidence" value="ECO:0007669"/>
    <property type="project" value="UniProtKB-SubCell"/>
</dbReference>
<feature type="region of interest" description="Disordered" evidence="10">
    <location>
        <begin position="273"/>
        <end position="294"/>
    </location>
</feature>
<dbReference type="InterPro" id="IPR008422">
    <property type="entry name" value="KN_HD"/>
</dbReference>
<sequence>MEKPSRPVRNRRHSRRAWPPGDIHRPVKRLFTPEIKRMLKEWLVRRRDNPYPTREEKKLLAQETGLTYTQICNWFANWRRKLKNSKREPSKKSWGHLIKNYNTNAKGNVEQFSICSNDSIWGDDEHSSQLSDSGSYSCSNLEPPERQNEYSTAYSNSNMEFCNHRVSEQNGQYLNEFYADSGGSCSGPGPHYYAWTSQPQCFQISSTTDEKFSVMDEESLKYQQNPSSNPKYKQQIMEKYLRDTNQGTSISPSPELSKWLESAANFTPNKHNYIDWNSNRPKPEKHRSKSSQDYTHSIATIHQKEELDAAEALATLACNYRQRLLNSTA</sequence>
<dbReference type="OMA" id="NDEFSSH"/>
<dbReference type="OrthoDB" id="21495at2759"/>
<comment type="similarity">
    <text evidence="2">Belongs to the TALE/IRO homeobox family.</text>
</comment>
<evidence type="ECO:0000313" key="12">
    <source>
        <dbReference type="EMBL" id="CAD7079770.1"/>
    </source>
</evidence>